<dbReference type="PROSITE" id="PS51910">
    <property type="entry name" value="GH18_2"/>
    <property type="match status" value="1"/>
</dbReference>
<evidence type="ECO:0000256" key="1">
    <source>
        <dbReference type="ARBA" id="ARBA00022801"/>
    </source>
</evidence>
<dbReference type="PANTHER" id="PTHR11177">
    <property type="entry name" value="CHITINASE"/>
    <property type="match status" value="1"/>
</dbReference>
<dbReference type="GO" id="GO:0008061">
    <property type="term" value="F:chitin binding"/>
    <property type="evidence" value="ECO:0007669"/>
    <property type="project" value="InterPro"/>
</dbReference>
<feature type="signal peptide" evidence="5">
    <location>
        <begin position="1"/>
        <end position="19"/>
    </location>
</feature>
<evidence type="ECO:0000256" key="3">
    <source>
        <dbReference type="RuleBase" id="RU000489"/>
    </source>
</evidence>
<keyword evidence="2 3" id="KW-0326">Glycosidase</keyword>
<evidence type="ECO:0000313" key="7">
    <source>
        <dbReference type="EMBL" id="CAF0904424.1"/>
    </source>
</evidence>
<evidence type="ECO:0000313" key="8">
    <source>
        <dbReference type="EMBL" id="CAF1110883.1"/>
    </source>
</evidence>
<protein>
    <recommendedName>
        <fullName evidence="6">GH18 domain-containing protein</fullName>
    </recommendedName>
</protein>
<evidence type="ECO:0000256" key="5">
    <source>
        <dbReference type="SAM" id="SignalP"/>
    </source>
</evidence>
<dbReference type="GO" id="GO:0004568">
    <property type="term" value="F:chitinase activity"/>
    <property type="evidence" value="ECO:0007669"/>
    <property type="project" value="TreeGrafter"/>
</dbReference>
<dbReference type="Proteomes" id="UP000663852">
    <property type="component" value="Unassembled WGS sequence"/>
</dbReference>
<dbReference type="Gene3D" id="3.10.50.10">
    <property type="match status" value="1"/>
</dbReference>
<name>A0A814PUY4_ADIRI</name>
<dbReference type="EMBL" id="CAJNOR010000404">
    <property type="protein sequence ID" value="CAF0904424.1"/>
    <property type="molecule type" value="Genomic_DNA"/>
</dbReference>
<dbReference type="GO" id="GO:0005975">
    <property type="term" value="P:carbohydrate metabolic process"/>
    <property type="evidence" value="ECO:0007669"/>
    <property type="project" value="InterPro"/>
</dbReference>
<dbReference type="SMART" id="SM00636">
    <property type="entry name" value="Glyco_18"/>
    <property type="match status" value="1"/>
</dbReference>
<dbReference type="PANTHER" id="PTHR11177:SF317">
    <property type="entry name" value="CHITINASE 12-RELATED"/>
    <property type="match status" value="1"/>
</dbReference>
<evidence type="ECO:0000256" key="4">
    <source>
        <dbReference type="RuleBase" id="RU004453"/>
    </source>
</evidence>
<dbReference type="InterPro" id="IPR050314">
    <property type="entry name" value="Glycosyl_Hydrlase_18"/>
</dbReference>
<comment type="caution">
    <text evidence="8">The sequence shown here is derived from an EMBL/GenBank/DDBJ whole genome shotgun (WGS) entry which is preliminary data.</text>
</comment>
<gene>
    <name evidence="8" type="ORF">EDS130_LOCUS20504</name>
    <name evidence="7" type="ORF">XAT740_LOCUS8199</name>
</gene>
<comment type="similarity">
    <text evidence="4">Belongs to the glycosyl hydrolase 18 family.</text>
</comment>
<dbReference type="InterPro" id="IPR001579">
    <property type="entry name" value="Glyco_hydro_18_chit_AS"/>
</dbReference>
<dbReference type="SUPFAM" id="SSF51445">
    <property type="entry name" value="(Trans)glycosidases"/>
    <property type="match status" value="1"/>
</dbReference>
<dbReference type="InterPro" id="IPR029070">
    <property type="entry name" value="Chitinase_insertion_sf"/>
</dbReference>
<dbReference type="GO" id="GO:0006032">
    <property type="term" value="P:chitin catabolic process"/>
    <property type="evidence" value="ECO:0007669"/>
    <property type="project" value="TreeGrafter"/>
</dbReference>
<keyword evidence="9" id="KW-1185">Reference proteome</keyword>
<keyword evidence="5" id="KW-0732">Signal</keyword>
<proteinExistence type="inferred from homology"/>
<dbReference type="Gene3D" id="3.20.20.80">
    <property type="entry name" value="Glycosidases"/>
    <property type="match status" value="1"/>
</dbReference>
<dbReference type="InterPro" id="IPR001223">
    <property type="entry name" value="Glyco_hydro18_cat"/>
</dbReference>
<dbReference type="EMBL" id="CAJNOJ010000101">
    <property type="protein sequence ID" value="CAF1110883.1"/>
    <property type="molecule type" value="Genomic_DNA"/>
</dbReference>
<dbReference type="InterPro" id="IPR011583">
    <property type="entry name" value="Chitinase_II/V-like_cat"/>
</dbReference>
<keyword evidence="1 3" id="KW-0378">Hydrolase</keyword>
<dbReference type="PROSITE" id="PS01095">
    <property type="entry name" value="GH18_1"/>
    <property type="match status" value="1"/>
</dbReference>
<evidence type="ECO:0000256" key="2">
    <source>
        <dbReference type="ARBA" id="ARBA00023295"/>
    </source>
</evidence>
<accession>A0A814PUY4</accession>
<evidence type="ECO:0000313" key="10">
    <source>
        <dbReference type="Proteomes" id="UP000663852"/>
    </source>
</evidence>
<dbReference type="Pfam" id="PF00704">
    <property type="entry name" value="Glyco_hydro_18"/>
    <property type="match status" value="1"/>
</dbReference>
<dbReference type="Proteomes" id="UP000663828">
    <property type="component" value="Unassembled WGS sequence"/>
</dbReference>
<feature type="chain" id="PRO_5035601911" description="GH18 domain-containing protein" evidence="5">
    <location>
        <begin position="20"/>
        <end position="460"/>
    </location>
</feature>
<dbReference type="InterPro" id="IPR017853">
    <property type="entry name" value="GH"/>
</dbReference>
<dbReference type="AlphaFoldDB" id="A0A814PUY4"/>
<feature type="domain" description="GH18" evidence="6">
    <location>
        <begin position="21"/>
        <end position="399"/>
    </location>
</feature>
<reference evidence="8" key="1">
    <citation type="submission" date="2021-02" db="EMBL/GenBank/DDBJ databases">
        <authorList>
            <person name="Nowell W R."/>
        </authorList>
    </citation>
    <scope>NUCLEOTIDE SEQUENCE</scope>
</reference>
<sequence>MYYSLIYLLLFLVQTNLSAKYSRVCYFTNWAVHRTMKEARLLPEDIPADLCTHIFYAFASIGSLTLQAKHPNDLGEYQGEKPLYPRIMKLKEKNPELKIVISCGGWGNSGEFDSISASESSRETFSKNALAFCRQHGFDGVDLDWEFPSSNHRENFGLLVKTMHKVFKKEAKKTNKERLIIGLAVGAGKLQVKQGYDVPVLCHYVDMVNVMTYDLYGSWTNKVGHHSALFHRRGEKGLEKELNTNYSMHLWIKAGCPRDRLLIGIPGYGRAFIATGGDPIKAYGQPGGVSSISSPYLGESGLLAFYEICKNELKEGFKRYWDDDHQISISYKDGTWIGYDDPESVRNKCEYVKQEGLGGAMIWALDMDDASGKFCRKNRKKRLRRFPLINAMKEVFETNEQTTQQSTTPLPTSTLSNETILLNEEFKNLLDQMFDEASSSSKFVPTYRILSFLLILLSLI</sequence>
<dbReference type="OrthoDB" id="73875at2759"/>
<dbReference type="GO" id="GO:0005576">
    <property type="term" value="C:extracellular region"/>
    <property type="evidence" value="ECO:0007669"/>
    <property type="project" value="TreeGrafter"/>
</dbReference>
<dbReference type="SUPFAM" id="SSF54556">
    <property type="entry name" value="Chitinase insertion domain"/>
    <property type="match status" value="1"/>
</dbReference>
<evidence type="ECO:0000313" key="9">
    <source>
        <dbReference type="Proteomes" id="UP000663828"/>
    </source>
</evidence>
<organism evidence="8 10">
    <name type="scientific">Adineta ricciae</name>
    <name type="common">Rotifer</name>
    <dbReference type="NCBI Taxonomy" id="249248"/>
    <lineage>
        <taxon>Eukaryota</taxon>
        <taxon>Metazoa</taxon>
        <taxon>Spiralia</taxon>
        <taxon>Gnathifera</taxon>
        <taxon>Rotifera</taxon>
        <taxon>Eurotatoria</taxon>
        <taxon>Bdelloidea</taxon>
        <taxon>Adinetida</taxon>
        <taxon>Adinetidae</taxon>
        <taxon>Adineta</taxon>
    </lineage>
</organism>
<evidence type="ECO:0000259" key="6">
    <source>
        <dbReference type="PROSITE" id="PS51910"/>
    </source>
</evidence>